<comment type="subcellular location">
    <subcellularLocation>
        <location evidence="1">Secreted</location>
    </subcellularLocation>
</comment>
<feature type="signal peptide" evidence="4">
    <location>
        <begin position="1"/>
        <end position="25"/>
    </location>
</feature>
<dbReference type="EMBL" id="AYRZ02000007">
    <property type="protein sequence ID" value="PHT75082.1"/>
    <property type="molecule type" value="Genomic_DNA"/>
</dbReference>
<dbReference type="AlphaFoldDB" id="A0A1U8EZX8"/>
<dbReference type="SMR" id="A0A1U8EZX8"/>
<comment type="caution">
    <text evidence="6">The sequence shown here is derived from an EMBL/GenBank/DDBJ whole genome shotgun (WGS) entry which is preliminary data.</text>
</comment>
<dbReference type="GO" id="GO:0006952">
    <property type="term" value="P:defense response"/>
    <property type="evidence" value="ECO:0000318"/>
    <property type="project" value="GO_Central"/>
</dbReference>
<dbReference type="InterPro" id="IPR003614">
    <property type="entry name" value="Knottins"/>
</dbReference>
<dbReference type="PANTHER" id="PTHR33147">
    <property type="entry name" value="DEFENSIN-LIKE PROTEIN 1"/>
    <property type="match status" value="1"/>
</dbReference>
<dbReference type="Proteomes" id="UP000222542">
    <property type="component" value="Unassembled WGS sequence"/>
</dbReference>
<accession>A0A1U8EZX8</accession>
<reference evidence="6 7" key="1">
    <citation type="journal article" date="2014" name="Nat. Genet.">
        <title>Genome sequence of the hot pepper provides insights into the evolution of pungency in Capsicum species.</title>
        <authorList>
            <person name="Kim S."/>
            <person name="Park M."/>
            <person name="Yeom S.I."/>
            <person name="Kim Y.M."/>
            <person name="Lee J.M."/>
            <person name="Lee H.A."/>
            <person name="Seo E."/>
            <person name="Choi J."/>
            <person name="Cheong K."/>
            <person name="Kim K.T."/>
            <person name="Jung K."/>
            <person name="Lee G.W."/>
            <person name="Oh S.K."/>
            <person name="Bae C."/>
            <person name="Kim S.B."/>
            <person name="Lee H.Y."/>
            <person name="Kim S.Y."/>
            <person name="Kim M.S."/>
            <person name="Kang B.C."/>
            <person name="Jo Y.D."/>
            <person name="Yang H.B."/>
            <person name="Jeong H.J."/>
            <person name="Kang W.H."/>
            <person name="Kwon J.K."/>
            <person name="Shin C."/>
            <person name="Lim J.Y."/>
            <person name="Park J.H."/>
            <person name="Huh J.H."/>
            <person name="Kim J.S."/>
            <person name="Kim B.D."/>
            <person name="Cohen O."/>
            <person name="Paran I."/>
            <person name="Suh M.C."/>
            <person name="Lee S.B."/>
            <person name="Kim Y.K."/>
            <person name="Shin Y."/>
            <person name="Noh S.J."/>
            <person name="Park J."/>
            <person name="Seo Y.S."/>
            <person name="Kwon S.Y."/>
            <person name="Kim H.A."/>
            <person name="Park J.M."/>
            <person name="Kim H.J."/>
            <person name="Choi S.B."/>
            <person name="Bosland P.W."/>
            <person name="Reeves G."/>
            <person name="Jo S.H."/>
            <person name="Lee B.W."/>
            <person name="Cho H.T."/>
            <person name="Choi H.S."/>
            <person name="Lee M.S."/>
            <person name="Yu Y."/>
            <person name="Do Choi Y."/>
            <person name="Park B.S."/>
            <person name="van Deynze A."/>
            <person name="Ashrafi H."/>
            <person name="Hill T."/>
            <person name="Kim W.T."/>
            <person name="Pai H.S."/>
            <person name="Ahn H.K."/>
            <person name="Yeam I."/>
            <person name="Giovannoni J.J."/>
            <person name="Rose J.K."/>
            <person name="Sorensen I."/>
            <person name="Lee S.J."/>
            <person name="Kim R.W."/>
            <person name="Choi I.Y."/>
            <person name="Choi B.S."/>
            <person name="Lim J.S."/>
            <person name="Lee Y.H."/>
            <person name="Choi D."/>
        </authorList>
    </citation>
    <scope>NUCLEOTIDE SEQUENCE [LARGE SCALE GENOMIC DNA]</scope>
    <source>
        <strain evidence="7">cv. CM334</strain>
    </source>
</reference>
<dbReference type="Pfam" id="PF00304">
    <property type="entry name" value="Gamma-thionin"/>
    <property type="match status" value="1"/>
</dbReference>
<dbReference type="STRING" id="4072.A0A1U8EZX8"/>
<evidence type="ECO:0000313" key="6">
    <source>
        <dbReference type="EMBL" id="PHT75082.1"/>
    </source>
</evidence>
<evidence type="ECO:0000256" key="4">
    <source>
        <dbReference type="SAM" id="SignalP"/>
    </source>
</evidence>
<keyword evidence="3" id="KW-1015">Disulfide bond</keyword>
<evidence type="ECO:0000256" key="1">
    <source>
        <dbReference type="ARBA" id="ARBA00004613"/>
    </source>
</evidence>
<dbReference type="PANTHER" id="PTHR33147:SF96">
    <property type="entry name" value="KNOTTIN SCORPION TOXIN-LIKE DOMAIN-CONTAINING PROTEIN"/>
    <property type="match status" value="1"/>
</dbReference>
<evidence type="ECO:0000313" key="7">
    <source>
        <dbReference type="Proteomes" id="UP000222542"/>
    </source>
</evidence>
<dbReference type="Gramene" id="PHT75082">
    <property type="protein sequence ID" value="PHT75082"/>
    <property type="gene ID" value="T459_18604"/>
</dbReference>
<dbReference type="InterPro" id="IPR036574">
    <property type="entry name" value="Scorpion_toxin-like_sf"/>
</dbReference>
<proteinExistence type="predicted"/>
<feature type="chain" id="PRO_5030035366" description="Knottins-like domain-containing protein" evidence="4">
    <location>
        <begin position="26"/>
        <end position="103"/>
    </location>
</feature>
<dbReference type="Gene3D" id="3.30.30.10">
    <property type="entry name" value="Knottin, scorpion toxin-like"/>
    <property type="match status" value="1"/>
</dbReference>
<evidence type="ECO:0000259" key="5">
    <source>
        <dbReference type="SMART" id="SM00505"/>
    </source>
</evidence>
<reference evidence="6 7" key="2">
    <citation type="journal article" date="2017" name="Genome Biol.">
        <title>New reference genome sequences of hot pepper reveal the massive evolution of plant disease-resistance genes by retroduplication.</title>
        <authorList>
            <person name="Kim S."/>
            <person name="Park J."/>
            <person name="Yeom S.I."/>
            <person name="Kim Y.M."/>
            <person name="Seo E."/>
            <person name="Kim K.T."/>
            <person name="Kim M.S."/>
            <person name="Lee J.M."/>
            <person name="Cheong K."/>
            <person name="Shin H.S."/>
            <person name="Kim S.B."/>
            <person name="Han K."/>
            <person name="Lee J."/>
            <person name="Park M."/>
            <person name="Lee H.A."/>
            <person name="Lee H.Y."/>
            <person name="Lee Y."/>
            <person name="Oh S."/>
            <person name="Lee J.H."/>
            <person name="Choi E."/>
            <person name="Choi E."/>
            <person name="Lee S.E."/>
            <person name="Jeon J."/>
            <person name="Kim H."/>
            <person name="Choi G."/>
            <person name="Song H."/>
            <person name="Lee J."/>
            <person name="Lee S.C."/>
            <person name="Kwon J.K."/>
            <person name="Lee H.Y."/>
            <person name="Koo N."/>
            <person name="Hong Y."/>
            <person name="Kim R.W."/>
            <person name="Kang W.H."/>
            <person name="Huh J.H."/>
            <person name="Kang B.C."/>
            <person name="Yang T.J."/>
            <person name="Lee Y.H."/>
            <person name="Bennetzen J.L."/>
            <person name="Choi D."/>
        </authorList>
    </citation>
    <scope>NUCLEOTIDE SEQUENCE [LARGE SCALE GENOMIC DNA]</scope>
    <source>
        <strain evidence="7">cv. CM334</strain>
    </source>
</reference>
<dbReference type="KEGG" id="cann:107852219"/>
<feature type="domain" description="Knottins-like" evidence="5">
    <location>
        <begin position="27"/>
        <end position="73"/>
    </location>
</feature>
<keyword evidence="4" id="KW-0732">Signal</keyword>
<dbReference type="SUPFAM" id="SSF57095">
    <property type="entry name" value="Scorpion toxin-like"/>
    <property type="match status" value="1"/>
</dbReference>
<name>A0A1U8EZX8_CAPAN</name>
<evidence type="ECO:0000256" key="3">
    <source>
        <dbReference type="ARBA" id="ARBA00023157"/>
    </source>
</evidence>
<protein>
    <recommendedName>
        <fullName evidence="5">Knottins-like domain-containing protein</fullName>
    </recommendedName>
</protein>
<dbReference type="OrthoDB" id="1248372at2759"/>
<dbReference type="GO" id="GO:0005576">
    <property type="term" value="C:extracellular region"/>
    <property type="evidence" value="ECO:0007669"/>
    <property type="project" value="UniProtKB-SubCell"/>
</dbReference>
<organism evidence="6 7">
    <name type="scientific">Capsicum annuum</name>
    <name type="common">Capsicum pepper</name>
    <dbReference type="NCBI Taxonomy" id="4072"/>
    <lineage>
        <taxon>Eukaryota</taxon>
        <taxon>Viridiplantae</taxon>
        <taxon>Streptophyta</taxon>
        <taxon>Embryophyta</taxon>
        <taxon>Tracheophyta</taxon>
        <taxon>Spermatophyta</taxon>
        <taxon>Magnoliopsida</taxon>
        <taxon>eudicotyledons</taxon>
        <taxon>Gunneridae</taxon>
        <taxon>Pentapetalae</taxon>
        <taxon>asterids</taxon>
        <taxon>lamiids</taxon>
        <taxon>Solanales</taxon>
        <taxon>Solanaceae</taxon>
        <taxon>Solanoideae</taxon>
        <taxon>Capsiceae</taxon>
        <taxon>Capsicum</taxon>
    </lineage>
</organism>
<keyword evidence="2" id="KW-0964">Secreted</keyword>
<evidence type="ECO:0000256" key="2">
    <source>
        <dbReference type="ARBA" id="ARBA00022525"/>
    </source>
</evidence>
<dbReference type="OMA" id="CVEMENF"/>
<sequence>MARSIYFMAFLVLAMTLFAAYGVQGDICTTPPRRYIGVCWSDTSCRKVCVEMENFEDGYCSKIQRKCLCTWTCVLDNIPNDAGTIMLQDAKTMQLLEEKFLNE</sequence>
<gene>
    <name evidence="6" type="ORF">T459_18604</name>
</gene>
<dbReference type="SMART" id="SM00505">
    <property type="entry name" value="Knot1"/>
    <property type="match status" value="1"/>
</dbReference>
<keyword evidence="7" id="KW-1185">Reference proteome</keyword>
<dbReference type="CDD" id="cd00107">
    <property type="entry name" value="Knot1"/>
    <property type="match status" value="1"/>
</dbReference>